<dbReference type="STRING" id="585506.HMPREF0877_1425"/>
<dbReference type="Proteomes" id="UP000004528">
    <property type="component" value="Unassembled WGS sequence"/>
</dbReference>
<feature type="transmembrane region" description="Helical" evidence="7">
    <location>
        <begin position="348"/>
        <end position="366"/>
    </location>
</feature>
<feature type="transmembrane region" description="Helical" evidence="7">
    <location>
        <begin position="215"/>
        <end position="235"/>
    </location>
</feature>
<feature type="transmembrane region" description="Helical" evidence="7">
    <location>
        <begin position="434"/>
        <end position="456"/>
    </location>
</feature>
<feature type="transmembrane region" description="Helical" evidence="7">
    <location>
        <begin position="270"/>
        <end position="289"/>
    </location>
</feature>
<keyword evidence="3 7" id="KW-0812">Transmembrane</keyword>
<feature type="transmembrane region" description="Helical" evidence="7">
    <location>
        <begin position="103"/>
        <end position="120"/>
    </location>
</feature>
<proteinExistence type="predicted"/>
<evidence type="ECO:0000256" key="6">
    <source>
        <dbReference type="SAM" id="MobiDB-lite"/>
    </source>
</evidence>
<feature type="transmembrane region" description="Helical" evidence="7">
    <location>
        <begin position="32"/>
        <end position="50"/>
    </location>
</feature>
<evidence type="ECO:0000256" key="2">
    <source>
        <dbReference type="ARBA" id="ARBA00022448"/>
    </source>
</evidence>
<feature type="transmembrane region" description="Helical" evidence="7">
    <location>
        <begin position="317"/>
        <end position="336"/>
    </location>
</feature>
<dbReference type="InterPro" id="IPR036259">
    <property type="entry name" value="MFS_trans_sf"/>
</dbReference>
<comment type="caution">
    <text evidence="9">The sequence shown here is derived from an EMBL/GenBank/DDBJ whole genome shotgun (WGS) entry which is preliminary data.</text>
</comment>
<keyword evidence="5 7" id="KW-0472">Membrane</keyword>
<dbReference type="PANTHER" id="PTHR19432:SF35">
    <property type="entry name" value="SOLUTE CARRIER FAMILY 45 MEMBER 3 ISOFORM X1"/>
    <property type="match status" value="1"/>
</dbReference>
<protein>
    <submittedName>
        <fullName evidence="9">Transporter, major facilitator family protein</fullName>
    </submittedName>
</protein>
<evidence type="ECO:0000256" key="5">
    <source>
        <dbReference type="ARBA" id="ARBA00023136"/>
    </source>
</evidence>
<keyword evidence="10" id="KW-1185">Reference proteome</keyword>
<accession>C5RBS9</accession>
<keyword evidence="2" id="KW-0813">Transport</keyword>
<dbReference type="PANTHER" id="PTHR19432">
    <property type="entry name" value="SUGAR TRANSPORTER"/>
    <property type="match status" value="1"/>
</dbReference>
<dbReference type="GO" id="GO:0005886">
    <property type="term" value="C:plasma membrane"/>
    <property type="evidence" value="ECO:0007669"/>
    <property type="project" value="UniProtKB-SubCell"/>
</dbReference>
<evidence type="ECO:0000256" key="7">
    <source>
        <dbReference type="SAM" id="Phobius"/>
    </source>
</evidence>
<dbReference type="SUPFAM" id="SSF103473">
    <property type="entry name" value="MFS general substrate transporter"/>
    <property type="match status" value="1"/>
</dbReference>
<evidence type="ECO:0000313" key="9">
    <source>
        <dbReference type="EMBL" id="EER74358.1"/>
    </source>
</evidence>
<evidence type="ECO:0000256" key="4">
    <source>
        <dbReference type="ARBA" id="ARBA00022989"/>
    </source>
</evidence>
<dbReference type="eggNOG" id="COG2211">
    <property type="taxonomic scope" value="Bacteria"/>
</dbReference>
<evidence type="ECO:0000259" key="8">
    <source>
        <dbReference type="PROSITE" id="PS50850"/>
    </source>
</evidence>
<comment type="subcellular location">
    <subcellularLocation>
        <location evidence="1">Cell membrane</location>
        <topology evidence="1">Multi-pass membrane protein</topology>
    </subcellularLocation>
</comment>
<dbReference type="CDD" id="cd17313">
    <property type="entry name" value="MFS_SLC45_SUC"/>
    <property type="match status" value="1"/>
</dbReference>
<reference evidence="9 10" key="1">
    <citation type="submission" date="2009-04" db="EMBL/GenBank/DDBJ databases">
        <authorList>
            <person name="Qin X."/>
            <person name="Bachman B."/>
            <person name="Battles P."/>
            <person name="Bell A."/>
            <person name="Bess C."/>
            <person name="Bickham C."/>
            <person name="Chaboub L."/>
            <person name="Chen D."/>
            <person name="Coyle M."/>
            <person name="Deiros D.R."/>
            <person name="Dinh H."/>
            <person name="Forbes L."/>
            <person name="Fowler G."/>
            <person name="Francisco L."/>
            <person name="Fu Q."/>
            <person name="Gubbala S."/>
            <person name="Hale W."/>
            <person name="Han Y."/>
            <person name="Hemphill L."/>
            <person name="Highlander S.K."/>
            <person name="Hirani K."/>
            <person name="Hogues M."/>
            <person name="Jackson L."/>
            <person name="Jakkamsetti A."/>
            <person name="Javaid M."/>
            <person name="Jiang H."/>
            <person name="Korchina V."/>
            <person name="Kovar C."/>
            <person name="Lara F."/>
            <person name="Lee S."/>
            <person name="Mata R."/>
            <person name="Mathew T."/>
            <person name="Moen C."/>
            <person name="Morales K."/>
            <person name="Munidasa M."/>
            <person name="Nazareth L."/>
            <person name="Ngo R."/>
            <person name="Nguyen L."/>
            <person name="Okwuonu G."/>
            <person name="Ongeri F."/>
            <person name="Patil S."/>
            <person name="Petrosino J."/>
            <person name="Pham C."/>
            <person name="Pham P."/>
            <person name="Pu L.-L."/>
            <person name="Puazo M."/>
            <person name="Raj R."/>
            <person name="Reid J."/>
            <person name="Rouhana J."/>
            <person name="Saada N."/>
            <person name="Shang Y."/>
            <person name="Simmons D."/>
            <person name="Thornton R."/>
            <person name="Warren J."/>
            <person name="Weissenberger G."/>
            <person name="Zhang J."/>
            <person name="Zhang L."/>
            <person name="Zhou C."/>
            <person name="Zhu D."/>
            <person name="Muzny D."/>
            <person name="Worley K."/>
            <person name="Gibbs R."/>
        </authorList>
    </citation>
    <scope>NUCLEOTIDE SEQUENCE [LARGE SCALE GENOMIC DNA]</scope>
    <source>
        <strain evidence="9 10">ATCC 33313</strain>
    </source>
</reference>
<dbReference type="Gene3D" id="1.20.1250.20">
    <property type="entry name" value="MFS general substrate transporter like domains"/>
    <property type="match status" value="1"/>
</dbReference>
<feature type="domain" description="Major facilitator superfamily (MFS) profile" evidence="8">
    <location>
        <begin position="270"/>
        <end position="460"/>
    </location>
</feature>
<keyword evidence="4 7" id="KW-1133">Transmembrane helix</keyword>
<dbReference type="InterPro" id="IPR011701">
    <property type="entry name" value="MFS"/>
</dbReference>
<feature type="transmembrane region" description="Helical" evidence="7">
    <location>
        <begin position="126"/>
        <end position="150"/>
    </location>
</feature>
<gene>
    <name evidence="9" type="ORF">HMPREF0877_1425</name>
</gene>
<evidence type="ECO:0000313" key="10">
    <source>
        <dbReference type="Proteomes" id="UP000004528"/>
    </source>
</evidence>
<dbReference type="GO" id="GO:0022857">
    <property type="term" value="F:transmembrane transporter activity"/>
    <property type="evidence" value="ECO:0007669"/>
    <property type="project" value="InterPro"/>
</dbReference>
<evidence type="ECO:0000256" key="1">
    <source>
        <dbReference type="ARBA" id="ARBA00004651"/>
    </source>
</evidence>
<dbReference type="Pfam" id="PF07690">
    <property type="entry name" value="MFS_1"/>
    <property type="match status" value="1"/>
</dbReference>
<dbReference type="EMBL" id="ACKU01000023">
    <property type="protein sequence ID" value="EER74358.1"/>
    <property type="molecule type" value="Genomic_DNA"/>
</dbReference>
<feature type="transmembrane region" description="Helical" evidence="7">
    <location>
        <begin position="70"/>
        <end position="91"/>
    </location>
</feature>
<feature type="region of interest" description="Disordered" evidence="6">
    <location>
        <begin position="1"/>
        <end position="20"/>
    </location>
</feature>
<feature type="transmembrane region" description="Helical" evidence="7">
    <location>
        <begin position="179"/>
        <end position="203"/>
    </location>
</feature>
<name>C5RBS9_WEIPA</name>
<evidence type="ECO:0000256" key="3">
    <source>
        <dbReference type="ARBA" id="ARBA00022692"/>
    </source>
</evidence>
<dbReference type="AlphaFoldDB" id="C5RBS9"/>
<feature type="transmembrane region" description="Helical" evidence="7">
    <location>
        <begin position="372"/>
        <end position="393"/>
    </location>
</feature>
<dbReference type="HOGENOM" id="CLU_030246_0_0_9"/>
<dbReference type="InterPro" id="IPR020846">
    <property type="entry name" value="MFS_dom"/>
</dbReference>
<sequence>MDNSMMTGSELKESETSTSGVVKNRLPNLTKVQMFMMTFGYFGTQVAFSMQTGSMGRIFQTIGADPNNLGFFFILPPLAGMIMQPLVGYFSDKTWLPKLGRRMPYLIGGSVVSFIVMLMLPNAGSLGFGFGSAAALWFGAVTVLFMDLAANVSQQPFKMIIPDMANETQSNSLWSMQNVWGSLGSLVAFVFPFLLTALGVANTAPRGEVPMSVKISFYASAIILALSAFFTIKNVKEYTPEEMAKYHNISAAEQNEKSSIVNVLKSAPKVFWLLGIVEFFVWFAIPYMWTYSTGALAENIWHVTDPSTAGYQAAGNWFGIVQAVYSIVAIIVGLFFARLTKKTRRPAYTVSMILGGIGFLMIAFGTTKLSSIIAFALFGVAWIALITIPFTILTNALDGKHDGIVLGLFNCFICIPQIVASSISFLILPALGGSMAHMFIVAAIAFFIAGFAIWMVRDEI</sequence>
<organism evidence="9 10">
    <name type="scientific">Weissella paramesenteroides ATCC 33313</name>
    <dbReference type="NCBI Taxonomy" id="585506"/>
    <lineage>
        <taxon>Bacteria</taxon>
        <taxon>Bacillati</taxon>
        <taxon>Bacillota</taxon>
        <taxon>Bacilli</taxon>
        <taxon>Lactobacillales</taxon>
        <taxon>Lactobacillaceae</taxon>
        <taxon>Weissella</taxon>
    </lineage>
</organism>
<dbReference type="PROSITE" id="PS50850">
    <property type="entry name" value="MFS"/>
    <property type="match status" value="1"/>
</dbReference>
<feature type="transmembrane region" description="Helical" evidence="7">
    <location>
        <begin position="405"/>
        <end position="428"/>
    </location>
</feature>